<dbReference type="GO" id="GO:0006298">
    <property type="term" value="P:mismatch repair"/>
    <property type="evidence" value="ECO:0007669"/>
    <property type="project" value="InterPro"/>
</dbReference>
<dbReference type="EMBL" id="FLUM01000003">
    <property type="protein sequence ID" value="SBW05025.1"/>
    <property type="molecule type" value="Genomic_DNA"/>
</dbReference>
<dbReference type="InterPro" id="IPR027417">
    <property type="entry name" value="P-loop_NTPase"/>
</dbReference>
<dbReference type="Gene3D" id="3.40.50.300">
    <property type="entry name" value="P-loop containing nucleotide triphosphate hydrolases"/>
    <property type="match status" value="1"/>
</dbReference>
<dbReference type="GO" id="GO:0030983">
    <property type="term" value="F:mismatched DNA binding"/>
    <property type="evidence" value="ECO:0007669"/>
    <property type="project" value="InterPro"/>
</dbReference>
<dbReference type="GO" id="GO:0005524">
    <property type="term" value="F:ATP binding"/>
    <property type="evidence" value="ECO:0007669"/>
    <property type="project" value="UniProtKB-KW"/>
</dbReference>
<keyword evidence="3" id="KW-0238">DNA-binding</keyword>
<feature type="domain" description="DNA mismatch repair proteins mutS family" evidence="4">
    <location>
        <begin position="262"/>
        <end position="447"/>
    </location>
</feature>
<protein>
    <recommendedName>
        <fullName evidence="4">DNA mismatch repair proteins mutS family domain-containing protein</fullName>
    </recommendedName>
</protein>
<sequence length="448" mass="51458">MKFEVDSQTLKDLEIFDTVKDGTSVFSLFNHTQCYGGRRILYNFLSNPLTDLEKITERTDTIAFFQKYLPEGLSVDKDSLDFTEYYIRHGDYPTRIPTWFTALERMIMDRISTNTEYYLVKKGVGSTVDLLKTIYAFSHVLADKFKGNNYPKLLEKNNEKVLEIFSSAEYVDVMKLGLKIPSYETSRLDYMFRYTHKKDILFFLDLIYEYDAFLSIAKAADKYGLSYAEMLPADDNQLEIDGLYHPFVEGAIPNDMRFEQPSNLLFISGPNMAGKSTFLKALGLSAYLAHVGFPVPAKRMTLSILSGLCTTINISDNLSSGYSHFYAEVMRIKDVARQLKTHRNMLVIFDELFRGTNVKDAYDGTLAVVNAFTEVKSSFFVISSHIVEVTKELEANKNIEFSYFEILEQDGHPVYTYKLKDGISQVRLGMYIIRKENLIETIKEINNI</sequence>
<keyword evidence="2" id="KW-0067">ATP-binding</keyword>
<dbReference type="InterPro" id="IPR007696">
    <property type="entry name" value="DNA_mismatch_repair_MutS_core"/>
</dbReference>
<dbReference type="InterPro" id="IPR036187">
    <property type="entry name" value="DNA_mismatch_repair_MutS_sf"/>
</dbReference>
<dbReference type="SUPFAM" id="SSF48334">
    <property type="entry name" value="DNA repair protein MutS, domain III"/>
    <property type="match status" value="1"/>
</dbReference>
<name>A0A212K0I6_9BACT</name>
<dbReference type="Pfam" id="PF05192">
    <property type="entry name" value="MutS_III"/>
    <property type="match status" value="1"/>
</dbReference>
<evidence type="ECO:0000256" key="1">
    <source>
        <dbReference type="ARBA" id="ARBA00022741"/>
    </source>
</evidence>
<dbReference type="PANTHER" id="PTHR11361">
    <property type="entry name" value="DNA MISMATCH REPAIR PROTEIN MUTS FAMILY MEMBER"/>
    <property type="match status" value="1"/>
</dbReference>
<accession>A0A212K0I6</accession>
<keyword evidence="1" id="KW-0547">Nucleotide-binding</keyword>
<dbReference type="InterPro" id="IPR000432">
    <property type="entry name" value="DNA_mismatch_repair_MutS_C"/>
</dbReference>
<organism evidence="5">
    <name type="scientific">uncultured Dysgonomonas sp</name>
    <dbReference type="NCBI Taxonomy" id="206096"/>
    <lineage>
        <taxon>Bacteria</taxon>
        <taxon>Pseudomonadati</taxon>
        <taxon>Bacteroidota</taxon>
        <taxon>Bacteroidia</taxon>
        <taxon>Bacteroidales</taxon>
        <taxon>Dysgonomonadaceae</taxon>
        <taxon>Dysgonomonas</taxon>
        <taxon>environmental samples</taxon>
    </lineage>
</organism>
<dbReference type="SUPFAM" id="SSF52540">
    <property type="entry name" value="P-loop containing nucleoside triphosphate hydrolases"/>
    <property type="match status" value="1"/>
</dbReference>
<dbReference type="SMART" id="SM00534">
    <property type="entry name" value="MUTSac"/>
    <property type="match status" value="1"/>
</dbReference>
<dbReference type="AlphaFoldDB" id="A0A212K0I6"/>
<proteinExistence type="predicted"/>
<evidence type="ECO:0000256" key="3">
    <source>
        <dbReference type="ARBA" id="ARBA00023125"/>
    </source>
</evidence>
<dbReference type="RefSeq" id="WP_296943219.1">
    <property type="nucleotide sequence ID" value="NZ_LT599032.1"/>
</dbReference>
<dbReference type="PANTHER" id="PTHR11361:SF99">
    <property type="entry name" value="DNA MISMATCH REPAIR PROTEIN"/>
    <property type="match status" value="1"/>
</dbReference>
<gene>
    <name evidence="5" type="ORF">KL86DYS1_30997</name>
</gene>
<dbReference type="InterPro" id="IPR045076">
    <property type="entry name" value="MutS"/>
</dbReference>
<dbReference type="Gene3D" id="1.10.1420.10">
    <property type="match status" value="1"/>
</dbReference>
<evidence type="ECO:0000256" key="2">
    <source>
        <dbReference type="ARBA" id="ARBA00022840"/>
    </source>
</evidence>
<evidence type="ECO:0000259" key="4">
    <source>
        <dbReference type="SMART" id="SM00534"/>
    </source>
</evidence>
<reference evidence="5" key="1">
    <citation type="submission" date="2016-04" db="EMBL/GenBank/DDBJ databases">
        <authorList>
            <person name="Evans L.H."/>
            <person name="Alamgir A."/>
            <person name="Owens N."/>
            <person name="Weber N.D."/>
            <person name="Virtaneva K."/>
            <person name="Barbian K."/>
            <person name="Babar A."/>
            <person name="Rosenke K."/>
        </authorList>
    </citation>
    <scope>NUCLEOTIDE SEQUENCE</scope>
    <source>
        <strain evidence="5">86-1</strain>
    </source>
</reference>
<evidence type="ECO:0000313" key="5">
    <source>
        <dbReference type="EMBL" id="SBW05025.1"/>
    </source>
</evidence>
<dbReference type="Pfam" id="PF00488">
    <property type="entry name" value="MutS_V"/>
    <property type="match status" value="1"/>
</dbReference>
<dbReference type="GO" id="GO:0140664">
    <property type="term" value="F:ATP-dependent DNA damage sensor activity"/>
    <property type="evidence" value="ECO:0007669"/>
    <property type="project" value="InterPro"/>
</dbReference>